<geneLocation type="plasmid" evidence="1 2">
    <name>unnamed1</name>
</geneLocation>
<protein>
    <submittedName>
        <fullName evidence="1">Type I-E CRISPR-associated protein Cse1/CasA</fullName>
    </submittedName>
</protein>
<dbReference type="RefSeq" id="WP_030118257.1">
    <property type="nucleotide sequence ID" value="NZ_CP070241.1"/>
</dbReference>
<dbReference type="Proteomes" id="UP000598054">
    <property type="component" value="Plasmid unnamed1"/>
</dbReference>
<sequence>MPHPTFPLTTSPWIPVADLDTNTHREVGLTEALVRADRLVYHASLGSESIALLRLMAAALDAACGPRSVAE</sequence>
<organism evidence="1 2">
    <name type="scientific">Streptomyces californicus</name>
    <dbReference type="NCBI Taxonomy" id="67351"/>
    <lineage>
        <taxon>Bacteria</taxon>
        <taxon>Bacillati</taxon>
        <taxon>Actinomycetota</taxon>
        <taxon>Actinomycetes</taxon>
        <taxon>Kitasatosporales</taxon>
        <taxon>Streptomycetaceae</taxon>
        <taxon>Streptomyces</taxon>
    </lineage>
</organism>
<gene>
    <name evidence="1" type="ORF">I6J41_34930</name>
</gene>
<dbReference type="InterPro" id="IPR013381">
    <property type="entry name" value="CRISPR-assoc_prot_Cse1"/>
</dbReference>
<proteinExistence type="predicted"/>
<dbReference type="EMBL" id="CP070250">
    <property type="protein sequence ID" value="QRV45963.1"/>
    <property type="molecule type" value="Genomic_DNA"/>
</dbReference>
<dbReference type="Pfam" id="PF09481">
    <property type="entry name" value="CRISPR_Cse1"/>
    <property type="match status" value="1"/>
</dbReference>
<keyword evidence="1" id="KW-0614">Plasmid</keyword>
<name>A0ABX7JCT5_9ACTN</name>
<keyword evidence="2" id="KW-1185">Reference proteome</keyword>
<accession>A0ABX7JCT5</accession>
<dbReference type="GeneID" id="63977854"/>
<evidence type="ECO:0000313" key="2">
    <source>
        <dbReference type="Proteomes" id="UP000598054"/>
    </source>
</evidence>
<reference evidence="1 2" key="1">
    <citation type="submission" date="2021-02" db="EMBL/GenBank/DDBJ databases">
        <title>FDA dAtabase for Regulatory Grade micrObial Sequences (FDA-ARGOS): Supporting development and validation of Infectious Disease Dx tests.</title>
        <authorList>
            <person name="Sproer C."/>
            <person name="Gronow S."/>
            <person name="Severitt S."/>
            <person name="Schroder I."/>
            <person name="Tallon L."/>
            <person name="Sadzewicz L."/>
            <person name="Zhao X."/>
            <person name="Boylan J."/>
            <person name="Ott S."/>
            <person name="Bowen H."/>
            <person name="Vavikolanu K."/>
            <person name="Mehta A."/>
            <person name="Aluvathingal J."/>
            <person name="Nadendla S."/>
            <person name="Lowell S."/>
            <person name="Myers T."/>
            <person name="Yan Y."/>
            <person name="Sichtig H."/>
        </authorList>
    </citation>
    <scope>NUCLEOTIDE SEQUENCE [LARGE SCALE GENOMIC DNA]</scope>
    <source>
        <strain evidence="1 2">FDAARGOS_1211</strain>
        <plasmid evidence="1 2">unnamed1</plasmid>
    </source>
</reference>
<evidence type="ECO:0000313" key="1">
    <source>
        <dbReference type="EMBL" id="QRV45963.1"/>
    </source>
</evidence>